<comment type="caution">
    <text evidence="3">The sequence shown here is derived from an EMBL/GenBank/DDBJ whole genome shotgun (WGS) entry which is preliminary data.</text>
</comment>
<feature type="compositionally biased region" description="Low complexity" evidence="1">
    <location>
        <begin position="21"/>
        <end position="49"/>
    </location>
</feature>
<reference evidence="3 4" key="1">
    <citation type="submission" date="2020-03" db="EMBL/GenBank/DDBJ databases">
        <title>Two novel Motilibacter sp.</title>
        <authorList>
            <person name="Liu S."/>
        </authorList>
    </citation>
    <scope>NUCLEOTIDE SEQUENCE [LARGE SCALE GENOMIC DNA]</scope>
    <source>
        <strain evidence="3 4">E257</strain>
    </source>
</reference>
<evidence type="ECO:0000259" key="2">
    <source>
        <dbReference type="Pfam" id="PF02120"/>
    </source>
</evidence>
<dbReference type="InterPro" id="IPR021136">
    <property type="entry name" value="Flagellar_hook_control-like_C"/>
</dbReference>
<dbReference type="EMBL" id="JAANNP010000113">
    <property type="protein sequence ID" value="NHC16230.1"/>
    <property type="molecule type" value="Genomic_DNA"/>
</dbReference>
<evidence type="ECO:0000313" key="3">
    <source>
        <dbReference type="EMBL" id="NHC16230.1"/>
    </source>
</evidence>
<gene>
    <name evidence="3" type="ORF">G9H71_20805</name>
</gene>
<evidence type="ECO:0000256" key="1">
    <source>
        <dbReference type="SAM" id="MobiDB-lite"/>
    </source>
</evidence>
<feature type="compositionally biased region" description="Basic and acidic residues" evidence="1">
    <location>
        <begin position="213"/>
        <end position="222"/>
    </location>
</feature>
<feature type="region of interest" description="Disordered" evidence="1">
    <location>
        <begin position="1"/>
        <end position="85"/>
    </location>
</feature>
<feature type="compositionally biased region" description="Gly residues" evidence="1">
    <location>
        <begin position="11"/>
        <end position="20"/>
    </location>
</feature>
<dbReference type="Pfam" id="PF02120">
    <property type="entry name" value="Flg_hook"/>
    <property type="match status" value="1"/>
</dbReference>
<name>A0ABX0H2P9_9ACTN</name>
<feature type="region of interest" description="Disordered" evidence="1">
    <location>
        <begin position="159"/>
        <end position="222"/>
    </location>
</feature>
<dbReference type="Proteomes" id="UP000800981">
    <property type="component" value="Unassembled WGS sequence"/>
</dbReference>
<feature type="non-terminal residue" evidence="3">
    <location>
        <position position="1"/>
    </location>
</feature>
<keyword evidence="4" id="KW-1185">Reference proteome</keyword>
<dbReference type="CDD" id="cd17470">
    <property type="entry name" value="T3SS_Flik_C"/>
    <property type="match status" value="1"/>
</dbReference>
<keyword evidence="3" id="KW-0966">Cell projection</keyword>
<dbReference type="RefSeq" id="WP_166284687.1">
    <property type="nucleotide sequence ID" value="NZ_JAANNP010000113.1"/>
</dbReference>
<feature type="domain" description="Flagellar hook-length control protein-like C-terminal" evidence="2">
    <location>
        <begin position="95"/>
        <end position="170"/>
    </location>
</feature>
<dbReference type="Gene3D" id="3.30.750.140">
    <property type="match status" value="1"/>
</dbReference>
<keyword evidence="3" id="KW-0969">Cilium</keyword>
<evidence type="ECO:0000313" key="4">
    <source>
        <dbReference type="Proteomes" id="UP000800981"/>
    </source>
</evidence>
<sequence>LAAGMPVLAAGQGGTSGDAGGDAPQDGATAAALLAAAPSDAPSGSAAPATPAPTAPTTGNVVPSAPAAPERPQAHAPAHTPVASQVSTHVAGLMNGPDGVHRMVMQLHPADLGQVQIIAELRDGRVHLQLTGGTEAGREALKAALPDLKRDLADAGLSTGSLEVGSDGPGSFARGREGAQQRGEGRASGTYGSGDAPVRPNDIPTAPAPVRATGDRALDLRV</sequence>
<protein>
    <submittedName>
        <fullName evidence="3">Flagellar hook-length control protein FliK</fullName>
    </submittedName>
</protein>
<feature type="compositionally biased region" description="Basic and acidic residues" evidence="1">
    <location>
        <begin position="174"/>
        <end position="185"/>
    </location>
</feature>
<keyword evidence="3" id="KW-0282">Flagellum</keyword>
<accession>A0ABX0H2P9</accession>
<dbReference type="InterPro" id="IPR038610">
    <property type="entry name" value="FliK-like_C_sf"/>
</dbReference>
<organism evidence="3 4">
    <name type="scientific">Motilibacter deserti</name>
    <dbReference type="NCBI Taxonomy" id="2714956"/>
    <lineage>
        <taxon>Bacteria</taxon>
        <taxon>Bacillati</taxon>
        <taxon>Actinomycetota</taxon>
        <taxon>Actinomycetes</taxon>
        <taxon>Motilibacterales</taxon>
        <taxon>Motilibacteraceae</taxon>
        <taxon>Motilibacter</taxon>
    </lineage>
</organism>
<proteinExistence type="predicted"/>